<organism evidence="14 15">
    <name type="scientific">Epichloe bromicola</name>
    <dbReference type="NCBI Taxonomy" id="79588"/>
    <lineage>
        <taxon>Eukaryota</taxon>
        <taxon>Fungi</taxon>
        <taxon>Dikarya</taxon>
        <taxon>Ascomycota</taxon>
        <taxon>Pezizomycotina</taxon>
        <taxon>Sordariomycetes</taxon>
        <taxon>Hypocreomycetidae</taxon>
        <taxon>Hypocreales</taxon>
        <taxon>Clavicipitaceae</taxon>
        <taxon>Epichloe</taxon>
    </lineage>
</organism>
<dbReference type="Gene3D" id="3.40.50.620">
    <property type="entry name" value="HUPs"/>
    <property type="match status" value="1"/>
</dbReference>
<dbReference type="EMBL" id="BAAFGZ010000024">
    <property type="protein sequence ID" value="GAB0132698.1"/>
    <property type="molecule type" value="Genomic_DNA"/>
</dbReference>
<dbReference type="NCBIfam" id="TIGR00463">
    <property type="entry name" value="gltX_arch"/>
    <property type="match status" value="1"/>
</dbReference>
<dbReference type="PANTHER" id="PTHR43097">
    <property type="entry name" value="GLUTAMINE-TRNA LIGASE"/>
    <property type="match status" value="1"/>
</dbReference>
<evidence type="ECO:0000256" key="2">
    <source>
        <dbReference type="ARBA" id="ARBA00008927"/>
    </source>
</evidence>
<keyword evidence="15" id="KW-1185">Reference proteome</keyword>
<protein>
    <recommendedName>
        <fullName evidence="16">Glutamate--tRNA ligase</fullName>
    </recommendedName>
</protein>
<dbReference type="Gene3D" id="2.40.240.10">
    <property type="entry name" value="Ribosomal Protein L25, Chain P"/>
    <property type="match status" value="1"/>
</dbReference>
<dbReference type="Gene3D" id="1.10.1160.10">
    <property type="entry name" value="Glutamyl-trna Synthetase, Domain 2"/>
    <property type="match status" value="1"/>
</dbReference>
<keyword evidence="5 10" id="KW-0547">Nucleotide-binding</keyword>
<dbReference type="PRINTS" id="PR00987">
    <property type="entry name" value="TRNASYNTHGLU"/>
</dbReference>
<evidence type="ECO:0000313" key="14">
    <source>
        <dbReference type="EMBL" id="GAB0132698.1"/>
    </source>
</evidence>
<feature type="domain" description="tRNA synthetases class I (E and Q) anti-codon binding" evidence="13">
    <location>
        <begin position="558"/>
        <end position="632"/>
    </location>
</feature>
<dbReference type="Gene3D" id="1.20.1050.10">
    <property type="match status" value="1"/>
</dbReference>
<evidence type="ECO:0000259" key="12">
    <source>
        <dbReference type="Pfam" id="PF03950"/>
    </source>
</evidence>
<keyword evidence="6 10" id="KW-0067">ATP-binding</keyword>
<dbReference type="InterPro" id="IPR020059">
    <property type="entry name" value="Glu/Gln-tRNA-synth_Ib_codon-bd"/>
</dbReference>
<evidence type="ECO:0000259" key="11">
    <source>
        <dbReference type="Pfam" id="PF00749"/>
    </source>
</evidence>
<evidence type="ECO:0000256" key="3">
    <source>
        <dbReference type="ARBA" id="ARBA00022490"/>
    </source>
</evidence>
<dbReference type="InterPro" id="IPR014729">
    <property type="entry name" value="Rossmann-like_a/b/a_fold"/>
</dbReference>
<dbReference type="Gene3D" id="3.90.800.10">
    <property type="entry name" value="Glutamyl-tRNA Synthetase, Domain 3"/>
    <property type="match status" value="1"/>
</dbReference>
<keyword evidence="8 10" id="KW-0030">Aminoacyl-tRNA synthetase</keyword>
<dbReference type="InterPro" id="IPR020061">
    <property type="entry name" value="Glu_tRNA_lig_a-bdl"/>
</dbReference>
<dbReference type="Pfam" id="PF20974">
    <property type="entry name" value="tRNA-synt_1c_C2"/>
    <property type="match status" value="1"/>
</dbReference>
<dbReference type="InterPro" id="IPR049437">
    <property type="entry name" value="tRNA-synt_1c_C2"/>
</dbReference>
<reference evidence="15" key="1">
    <citation type="submission" date="2024-06" db="EMBL/GenBank/DDBJ databases">
        <title>Draft Genome Sequences of Epichloe bromicola Strains Isolated from Elymus ciliaris.</title>
        <authorList>
            <consortium name="Epichloe bromicola genome sequencing consortium"/>
            <person name="Miura A."/>
            <person name="Imano S."/>
            <person name="Ashida A."/>
            <person name="Sato I."/>
            <person name="Chiba S."/>
            <person name="Tanaka A."/>
            <person name="Camagna M."/>
            <person name="Takemoto D."/>
        </authorList>
    </citation>
    <scope>NUCLEOTIDE SEQUENCE [LARGE SCALE GENOMIC DNA]</scope>
    <source>
        <strain evidence="15">DP</strain>
    </source>
</reference>
<dbReference type="Pfam" id="PF03950">
    <property type="entry name" value="tRNA-synt_1c_C"/>
    <property type="match status" value="1"/>
</dbReference>
<keyword evidence="4 10" id="KW-0436">Ligase</keyword>
<dbReference type="SUPFAM" id="SSF52374">
    <property type="entry name" value="Nucleotidylyl transferase"/>
    <property type="match status" value="1"/>
</dbReference>
<evidence type="ECO:0000256" key="8">
    <source>
        <dbReference type="ARBA" id="ARBA00023146"/>
    </source>
</evidence>
<proteinExistence type="inferred from homology"/>
<comment type="caution">
    <text evidence="14">The sequence shown here is derived from an EMBL/GenBank/DDBJ whole genome shotgun (WGS) entry which is preliminary data.</text>
</comment>
<comment type="similarity">
    <text evidence="2">Belongs to the class-I aminoacyl-tRNA synthetase family. Glutamate--tRNA ligase type 2 subfamily.</text>
</comment>
<gene>
    <name evidence="14" type="primary">g1126</name>
    <name evidence="14" type="ORF">EsDP_00001126</name>
</gene>
<feature type="domain" description="Glutamyl/glutaminyl-tRNA synthetase class Ib catalytic" evidence="11">
    <location>
        <begin position="148"/>
        <end position="451"/>
    </location>
</feature>
<evidence type="ECO:0000256" key="6">
    <source>
        <dbReference type="ARBA" id="ARBA00022840"/>
    </source>
</evidence>
<accession>A0ABQ0CGX9</accession>
<evidence type="ECO:0000256" key="10">
    <source>
        <dbReference type="RuleBase" id="RU363037"/>
    </source>
</evidence>
<evidence type="ECO:0008006" key="16">
    <source>
        <dbReference type="Google" id="ProtNLM"/>
    </source>
</evidence>
<dbReference type="Pfam" id="PF00749">
    <property type="entry name" value="tRNA-synt_1c"/>
    <property type="match status" value="1"/>
</dbReference>
<sequence length="655" mass="75163">MNSHDFLRIQSGLSIQDFKTLEPILLDFNRFLTLRTFVGGYTLSQKDKTLWSNLRMNKVALGLIRRSAFLNVTRWFTYLETTCPEVQDEVKVRQNEAKTTTAQASQSASRYNMQLQDTENGVVTRFPPEPSLVRPILRRFEQNLLTSVSGYLHIGHAKAAFLNDYFAHDAFKGSLILRFDDTNPKKEKQEYEDSIVEDLGLLGIKSQRITYTSDYFEQLYQLCQKLISDGNAYADDTDPEIQKKDRYNRLPSARRDRPASESLAIFKEMRDGTNVGKQHCIRARIVFDSDNGAMRDPIIYRFPRWEEDETPHPHHRTGWAWNIYPTYDFACPLVDSLEGVTHALRTTEYADRNEQYEWFLKALDMRHVYLWDFARINFIRTFLSKRKLSKVVDTGRVTGWDDPRMPTVRGILRRGLTVNTLREFMLKQGPSRNVVNMDWTTLWAMNKKSIDPVAPRHTAVEEKYIVPVTVIGGPDIPYGETRPKHPKNPAVGTKMIAFANKILFDQADATLFKEDEEITVMAWGNAFVRRITRSDEGVVTDVLIELYLEGNVAKTDKKVHWLAACGSELVKAELWDFDYLLSKDTLEKGDDLERFLNPVTATTTDALLDSNSATLSEGDTIQLERKGYFRVDKSINKGPGGKMVLFKIPTGTLKG</sequence>
<evidence type="ECO:0000256" key="9">
    <source>
        <dbReference type="ARBA" id="ARBA00048351"/>
    </source>
</evidence>
<evidence type="ECO:0000256" key="4">
    <source>
        <dbReference type="ARBA" id="ARBA00022598"/>
    </source>
</evidence>
<dbReference type="InterPro" id="IPR004526">
    <property type="entry name" value="Glu-tRNA-synth_arc/euk"/>
</dbReference>
<comment type="catalytic activity">
    <reaction evidence="9">
        <text>tRNA(Glu) + L-glutamate + ATP = L-glutamyl-tRNA(Glu) + AMP + diphosphate</text>
        <dbReference type="Rhea" id="RHEA:23540"/>
        <dbReference type="Rhea" id="RHEA-COMP:9663"/>
        <dbReference type="Rhea" id="RHEA-COMP:9680"/>
        <dbReference type="ChEBI" id="CHEBI:29985"/>
        <dbReference type="ChEBI" id="CHEBI:30616"/>
        <dbReference type="ChEBI" id="CHEBI:33019"/>
        <dbReference type="ChEBI" id="CHEBI:78442"/>
        <dbReference type="ChEBI" id="CHEBI:78520"/>
        <dbReference type="ChEBI" id="CHEBI:456215"/>
        <dbReference type="EC" id="6.1.1.17"/>
    </reaction>
</comment>
<keyword evidence="7 10" id="KW-0648">Protein biosynthesis</keyword>
<dbReference type="InterPro" id="IPR020056">
    <property type="entry name" value="Rbsml_bL25/Gln-tRNA_synth_N"/>
</dbReference>
<dbReference type="InterPro" id="IPR020058">
    <property type="entry name" value="Glu/Gln-tRNA-synth_Ib_cat-dom"/>
</dbReference>
<dbReference type="PANTHER" id="PTHR43097:SF5">
    <property type="entry name" value="GLUTAMATE--TRNA LIGASE"/>
    <property type="match status" value="1"/>
</dbReference>
<dbReference type="InterPro" id="IPR011035">
    <property type="entry name" value="Ribosomal_bL25/Gln-tRNA_synth"/>
</dbReference>
<dbReference type="SUPFAM" id="SSF50715">
    <property type="entry name" value="Ribosomal protein L25-like"/>
    <property type="match status" value="1"/>
</dbReference>
<dbReference type="InterPro" id="IPR036282">
    <property type="entry name" value="Glutathione-S-Trfase_C_sf"/>
</dbReference>
<keyword evidence="3" id="KW-0963">Cytoplasm</keyword>
<dbReference type="InterPro" id="IPR050132">
    <property type="entry name" value="Gln/Glu-tRNA_Ligase"/>
</dbReference>
<evidence type="ECO:0000256" key="1">
    <source>
        <dbReference type="ARBA" id="ARBA00004496"/>
    </source>
</evidence>
<evidence type="ECO:0000256" key="7">
    <source>
        <dbReference type="ARBA" id="ARBA00022917"/>
    </source>
</evidence>
<comment type="subcellular location">
    <subcellularLocation>
        <location evidence="1">Cytoplasm</location>
    </subcellularLocation>
</comment>
<dbReference type="Proteomes" id="UP001562357">
    <property type="component" value="Unassembled WGS sequence"/>
</dbReference>
<name>A0ABQ0CGX9_9HYPO</name>
<evidence type="ECO:0000256" key="5">
    <source>
        <dbReference type="ARBA" id="ARBA00022741"/>
    </source>
</evidence>
<dbReference type="SUPFAM" id="SSF47616">
    <property type="entry name" value="GST C-terminal domain-like"/>
    <property type="match status" value="1"/>
</dbReference>
<evidence type="ECO:0000313" key="15">
    <source>
        <dbReference type="Proteomes" id="UP001562357"/>
    </source>
</evidence>
<feature type="domain" description="Glutamyl/glutaminyl-tRNA synthetase class Ib anti-codon binding" evidence="12">
    <location>
        <begin position="454"/>
        <end position="543"/>
    </location>
</feature>
<evidence type="ECO:0000259" key="13">
    <source>
        <dbReference type="Pfam" id="PF20974"/>
    </source>
</evidence>
<dbReference type="InterPro" id="IPR000924">
    <property type="entry name" value="Glu/Gln-tRNA-synth"/>
</dbReference>